<sequence length="1026" mass="113857">MPKKSRDGKRNLVLPLLDTNDPITINPSELEDELRDLIGTSGAWEECESSGEEPDENDPKLLAELHEFLSGSESVTKTPLPDESIINKRTQSLHPGVSRDKVGVEEDVDPKLLAELQEFISSDEPVTKTSMTEGRTQSANSGVSLDEVATRITGYRAAIQQLQSTQPIDAAKIRRYERVLKQLESIATRISNGDVVNEDELPAPAPPVVSLPSTYHPSAAPASVVAAVENQNKQSSNQHSEPLAASISSGAPLQALKNRCQEYKVAAIRARDAGRIPEAKKLLGAVKFIESMVPKIESGEERFDPDSDMPPTPEEFLAVPDDESDDITPSSAPHAPNTQQSQLPRAVLSSTVTSENLHMRLNYFKNQLEESKSNPSDTSRTRRFMRIITQYEQALRAFDHGLPNYAYADLPPPPNCPVLSNSATPQRTLGDASNPKSHVGQRSAEMSKNERIVALLKKRQVELKSAALKAKEAGNIELAKTHLRAACRIDPMISSAEAGIPFDISSLPPPPKPLTVAPRTQATMFSGPILSGITCEPPDVFRLELKAMHSQEERNRCVLQLLEKQAKEASERALQFEQAGLHEIAAKMSELFRIGEISVRSFRSRMLSRSSPSYVFEKANIPQLNMNQDLGDDVLEVTVVRGFTYPLPSDISSVDKLDTQVELQLPAPSVDTPQKHLTSWHKHSADPVYDSVARFQVDTKARSFNLLLKRKLKATIYYSRGLLRSARVLGMAQFSLEELATSATVTQTASLMDGRKAVGGGLELRLRQRSCGAGPRMTSVEKPWLVLQFTSTSRLPQSAPHTRLSPTTADRVLPSQHDPSSSPECHPMNKSFDSTRQPTRDGGGLRTVDGRVRSKTPVSIEVLKRDQKYFAEHLHGPDGMQNKSKLESVTKKLKELEHRFSGADAAYQKKIYVEQLKELYDLIHAKLTDAVRREDQVEILKYSERLKLVKQEIYSFRSSTGQKPENSYHPVYRTNATPVHEVSQNQSASDPQLAIDRKNRNNIHAVPSPQLRATEEQRYKCSTMKH</sequence>
<feature type="compositionally biased region" description="Polar residues" evidence="2">
    <location>
        <begin position="327"/>
        <end position="345"/>
    </location>
</feature>
<dbReference type="PROSITE" id="PS50004">
    <property type="entry name" value="C2"/>
    <property type="match status" value="1"/>
</dbReference>
<dbReference type="GO" id="GO:0001227">
    <property type="term" value="F:DNA-binding transcription repressor activity, RNA polymerase II-specific"/>
    <property type="evidence" value="ECO:0007669"/>
    <property type="project" value="InterPro"/>
</dbReference>
<feature type="compositionally biased region" description="Acidic residues" evidence="2">
    <location>
        <begin position="45"/>
        <end position="56"/>
    </location>
</feature>
<dbReference type="InterPro" id="IPR035892">
    <property type="entry name" value="C2_domain_sf"/>
</dbReference>
<gene>
    <name evidence="4" type="ORF">X801_06141</name>
</gene>
<dbReference type="AlphaFoldDB" id="A0A1S8WUB5"/>
<dbReference type="Pfam" id="PF21528">
    <property type="entry name" value="CC2D1A-B_DM14"/>
    <property type="match status" value="1"/>
</dbReference>
<feature type="region of interest" description="Disordered" evidence="2">
    <location>
        <begin position="420"/>
        <end position="447"/>
    </location>
</feature>
<name>A0A1S8WUB5_OPIVI</name>
<feature type="region of interest" description="Disordered" evidence="2">
    <location>
        <begin position="1001"/>
        <end position="1026"/>
    </location>
</feature>
<dbReference type="PANTHER" id="PTHR13076">
    <property type="entry name" value="COILED-COIL AND C2 DOMAIN-CONTAINING PROTEIN 1-LIKE"/>
    <property type="match status" value="1"/>
</dbReference>
<dbReference type="SMART" id="SM00685">
    <property type="entry name" value="DM14"/>
    <property type="match status" value="4"/>
</dbReference>
<dbReference type="PANTHER" id="PTHR13076:SF9">
    <property type="entry name" value="COILED-COIL AND C2 DOMAIN-CONTAINING PROTEIN 1-LIKE"/>
    <property type="match status" value="1"/>
</dbReference>
<feature type="region of interest" description="Disordered" evidence="2">
    <location>
        <begin position="297"/>
        <end position="345"/>
    </location>
</feature>
<dbReference type="InterPro" id="IPR039725">
    <property type="entry name" value="CC2D1A/B"/>
</dbReference>
<accession>A0A1S8WUB5</accession>
<evidence type="ECO:0000259" key="3">
    <source>
        <dbReference type="PROSITE" id="PS50004"/>
    </source>
</evidence>
<feature type="region of interest" description="Disordered" evidence="2">
    <location>
        <begin position="119"/>
        <end position="143"/>
    </location>
</feature>
<evidence type="ECO:0000313" key="5">
    <source>
        <dbReference type="Proteomes" id="UP000243686"/>
    </source>
</evidence>
<comment type="similarity">
    <text evidence="1">Belongs to the CC2D1 family.</text>
</comment>
<organism evidence="4 5">
    <name type="scientific">Opisthorchis viverrini</name>
    <name type="common">Southeast Asian liver fluke</name>
    <dbReference type="NCBI Taxonomy" id="6198"/>
    <lineage>
        <taxon>Eukaryota</taxon>
        <taxon>Metazoa</taxon>
        <taxon>Spiralia</taxon>
        <taxon>Lophotrochozoa</taxon>
        <taxon>Platyhelminthes</taxon>
        <taxon>Trematoda</taxon>
        <taxon>Digenea</taxon>
        <taxon>Opisthorchiida</taxon>
        <taxon>Opisthorchiata</taxon>
        <taxon>Opisthorchiidae</taxon>
        <taxon>Opisthorchis</taxon>
    </lineage>
</organism>
<feature type="non-terminal residue" evidence="4">
    <location>
        <position position="1026"/>
    </location>
</feature>
<dbReference type="Pfam" id="PF00168">
    <property type="entry name" value="C2"/>
    <property type="match status" value="1"/>
</dbReference>
<reference evidence="4 5" key="1">
    <citation type="submission" date="2015-03" db="EMBL/GenBank/DDBJ databases">
        <title>Draft genome of the nematode, Opisthorchis viverrini.</title>
        <authorList>
            <person name="Mitreva M."/>
        </authorList>
    </citation>
    <scope>NUCLEOTIDE SEQUENCE [LARGE SCALE GENOMIC DNA]</scope>
    <source>
        <strain evidence="4">Khon Kaen</strain>
    </source>
</reference>
<feature type="region of interest" description="Disordered" evidence="2">
    <location>
        <begin position="795"/>
        <end position="851"/>
    </location>
</feature>
<evidence type="ECO:0000256" key="2">
    <source>
        <dbReference type="SAM" id="MobiDB-lite"/>
    </source>
</evidence>
<dbReference type="SUPFAM" id="SSF49562">
    <property type="entry name" value="C2 domain (Calcium/lipid-binding domain, CaLB)"/>
    <property type="match status" value="1"/>
</dbReference>
<feature type="compositionally biased region" description="Polar residues" evidence="2">
    <location>
        <begin position="795"/>
        <end position="808"/>
    </location>
</feature>
<dbReference type="InterPro" id="IPR000008">
    <property type="entry name" value="C2_dom"/>
</dbReference>
<dbReference type="EMBL" id="KV894622">
    <property type="protein sequence ID" value="OON18011.1"/>
    <property type="molecule type" value="Genomic_DNA"/>
</dbReference>
<evidence type="ECO:0000256" key="1">
    <source>
        <dbReference type="ARBA" id="ARBA00010672"/>
    </source>
</evidence>
<protein>
    <recommendedName>
        <fullName evidence="3">C2 domain-containing protein</fullName>
    </recommendedName>
</protein>
<proteinExistence type="inferred from homology"/>
<feature type="domain" description="C2" evidence="3">
    <location>
        <begin position="618"/>
        <end position="749"/>
    </location>
</feature>
<dbReference type="InterPro" id="IPR006608">
    <property type="entry name" value="CC2D1A/B_DM14"/>
</dbReference>
<dbReference type="Gene3D" id="2.60.40.150">
    <property type="entry name" value="C2 domain"/>
    <property type="match status" value="1"/>
</dbReference>
<feature type="compositionally biased region" description="Polar residues" evidence="2">
    <location>
        <begin position="127"/>
        <end position="143"/>
    </location>
</feature>
<feature type="region of interest" description="Disordered" evidence="2">
    <location>
        <begin position="72"/>
        <end position="105"/>
    </location>
</feature>
<keyword evidence="5" id="KW-1185">Reference proteome</keyword>
<feature type="region of interest" description="Disordered" evidence="2">
    <location>
        <begin position="40"/>
        <end position="59"/>
    </location>
</feature>
<evidence type="ECO:0000313" key="4">
    <source>
        <dbReference type="EMBL" id="OON18011.1"/>
    </source>
</evidence>
<dbReference type="Proteomes" id="UP000243686">
    <property type="component" value="Unassembled WGS sequence"/>
</dbReference>